<dbReference type="PANTHER" id="PTHR43547:SF2">
    <property type="entry name" value="HYBRID SIGNAL TRANSDUCTION HISTIDINE KINASE C"/>
    <property type="match status" value="1"/>
</dbReference>
<dbReference type="InterPro" id="IPR004358">
    <property type="entry name" value="Sig_transdc_His_kin-like_C"/>
</dbReference>
<dbReference type="EMBL" id="MFKF01000281">
    <property type="protein sequence ID" value="OGG46881.1"/>
    <property type="molecule type" value="Genomic_DNA"/>
</dbReference>
<dbReference type="InterPro" id="IPR036097">
    <property type="entry name" value="HisK_dim/P_sf"/>
</dbReference>
<dbReference type="InterPro" id="IPR011110">
    <property type="entry name" value="Reg_prop"/>
</dbReference>
<gene>
    <name evidence="15" type="ORF">A3F84_28385</name>
</gene>
<reference evidence="15 16" key="1">
    <citation type="journal article" date="2016" name="Nat. Commun.">
        <title>Thousands of microbial genomes shed light on interconnected biogeochemical processes in an aquifer system.</title>
        <authorList>
            <person name="Anantharaman K."/>
            <person name="Brown C.T."/>
            <person name="Hug L.A."/>
            <person name="Sharon I."/>
            <person name="Castelle C.J."/>
            <person name="Probst A.J."/>
            <person name="Thomas B.C."/>
            <person name="Singh A."/>
            <person name="Wilkins M.J."/>
            <person name="Karaoz U."/>
            <person name="Brodie E.L."/>
            <person name="Williams K.H."/>
            <person name="Hubbard S.S."/>
            <person name="Banfield J.F."/>
        </authorList>
    </citation>
    <scope>NUCLEOTIDE SEQUENCE [LARGE SCALE GENOMIC DNA]</scope>
    <source>
        <strain evidence="16">RIFCSPLOWO2_12_FULL_64_10</strain>
    </source>
</reference>
<dbReference type="Gene3D" id="1.10.287.130">
    <property type="match status" value="1"/>
</dbReference>
<evidence type="ECO:0000256" key="9">
    <source>
        <dbReference type="ARBA" id="ARBA00023012"/>
    </source>
</evidence>
<evidence type="ECO:0000256" key="5">
    <source>
        <dbReference type="ARBA" id="ARBA00022679"/>
    </source>
</evidence>
<evidence type="ECO:0000256" key="6">
    <source>
        <dbReference type="ARBA" id="ARBA00022741"/>
    </source>
</evidence>
<evidence type="ECO:0000256" key="1">
    <source>
        <dbReference type="ARBA" id="ARBA00000085"/>
    </source>
</evidence>
<dbReference type="SMART" id="SM00388">
    <property type="entry name" value="HisKA"/>
    <property type="match status" value="1"/>
</dbReference>
<evidence type="ECO:0000256" key="3">
    <source>
        <dbReference type="ARBA" id="ARBA00012438"/>
    </source>
</evidence>
<feature type="coiled-coil region" evidence="12">
    <location>
        <begin position="849"/>
        <end position="876"/>
    </location>
</feature>
<name>A0A1F6CD02_HANXR</name>
<dbReference type="Pfam" id="PF07495">
    <property type="entry name" value="Y_Y_Y"/>
    <property type="match status" value="1"/>
</dbReference>
<proteinExistence type="predicted"/>
<dbReference type="InterPro" id="IPR015943">
    <property type="entry name" value="WD40/YVTN_repeat-like_dom_sf"/>
</dbReference>
<sequence>MSEFEAAYEAKVAPILKKHGLAESSERGRATPDSVFNRLFEMKTPAEVEEKRKAINGDATYNAVIRDLGRIFGTSVSDGTIKRMFAIYTTPSGPGRVTPSGPGKVTPAGPGKGHWRAYDVTDGLASAYVRSIFQDREGRLWFATVGGVSRYDGRSFTTLTVKDGLAHNHVWFIFQDREGGLWFCTYEGVSRYDGKTWTTFTTKDGLPSNYVGSILQDREGNLWFGTQGGGVSRYDGRTFTTFTTKDGLAHQTVSSILQDKKGILWFGTPGGGVSRYDGKTFTTLTTRDGLASNGVSSILQDREGVLWFGTNGGVSRYDPSTKLRTGGKTWTTFTVKDGLAHNVVHSILQDREGVLWFGTYEGVSRYDGKTFTTFTTRDGLHSSNIVSSICQDREGFLWFGTLSGVSRYDGSTFITFQDGLPINYVYSICQDREGHLWFGTNGGGVSRYDREGRQSGGLSGMGTFTTFTTQNGLASNRVSEIFQDREGHLWFGTNGGVSRYDGKTFTTFTTEDGLASNNVTSIIQDREGHLWFGVFGGVSRYDARTWTTFTTQDGLASSHLAPTIFQDREGVFWFGTFDGGVSRYDGQKFTTFTTRDGLASNWVPSILQDREGHLWFSTFWGGVTRYDGKTFTPFTAEDGLASNCVVTNFQDREGHLWFGTEGGVSRYDGKTFQTLTRQDGLASNGAPSIFQDREGYLWFGFGVGVTRYRPPPPAPPPVFIDAVVADRRYEKVAELAIPSSVGLTVFEFHGISFKTRPEAMVYRYRLKGYDKDWRNTHARRAEYQNLPRGTYTFEVQAVDRDLVYSEKPAMVVLRVRMPYMLIGLWSALGVAIGLVAWQTVRVLRRDRRLQEANTALSSANKELFEANLQVEQANEAKSAFLANMSHEIRTPLNSVINFSALILEGVYGDVSEDMKDAVQEIDKNGEALLTLINDILDLSKIEAGRMELQLSQCSPEGMIDTAVSLLERRAQEKGLQVIRQVDGDLPLVMADERRITQHVLVNLVKNAIKFTHEGEVRVGARQEDGHILFWVSDTGIGIPLEEQERIFEVFQQVDGSITREVEGTGLGLAIAKRFVEMHGGRIWVDSEEGKGSTFWFTIPKRNAGDRRQETE</sequence>
<dbReference type="Pfam" id="PF07494">
    <property type="entry name" value="Reg_prop"/>
    <property type="match status" value="11"/>
</dbReference>
<keyword evidence="7" id="KW-0418">Kinase</keyword>
<protein>
    <recommendedName>
        <fullName evidence="3">histidine kinase</fullName>
        <ecNumber evidence="3">2.7.13.3</ecNumber>
    </recommendedName>
</protein>
<dbReference type="AlphaFoldDB" id="A0A1F6CD02"/>
<dbReference type="PROSITE" id="PS50109">
    <property type="entry name" value="HIS_KIN"/>
    <property type="match status" value="1"/>
</dbReference>
<dbReference type="Pfam" id="PF02518">
    <property type="entry name" value="HATPase_c"/>
    <property type="match status" value="1"/>
</dbReference>
<dbReference type="CDD" id="cd00082">
    <property type="entry name" value="HisKA"/>
    <property type="match status" value="1"/>
</dbReference>
<dbReference type="SUPFAM" id="SSF63829">
    <property type="entry name" value="Calcium-dependent phosphotriesterase"/>
    <property type="match status" value="3"/>
</dbReference>
<evidence type="ECO:0000256" key="2">
    <source>
        <dbReference type="ARBA" id="ARBA00004370"/>
    </source>
</evidence>
<dbReference type="Gene3D" id="2.60.40.10">
    <property type="entry name" value="Immunoglobulins"/>
    <property type="match status" value="1"/>
</dbReference>
<evidence type="ECO:0000256" key="11">
    <source>
        <dbReference type="ARBA" id="ARBA00023306"/>
    </source>
</evidence>
<dbReference type="Gene3D" id="3.30.565.10">
    <property type="entry name" value="Histidine kinase-like ATPase, C-terminal domain"/>
    <property type="match status" value="1"/>
</dbReference>
<comment type="caution">
    <text evidence="15">The sequence shown here is derived from an EMBL/GenBank/DDBJ whole genome shotgun (WGS) entry which is preliminary data.</text>
</comment>
<dbReference type="Proteomes" id="UP000178606">
    <property type="component" value="Unassembled WGS sequence"/>
</dbReference>
<feature type="transmembrane region" description="Helical" evidence="13">
    <location>
        <begin position="817"/>
        <end position="837"/>
    </location>
</feature>
<evidence type="ECO:0000259" key="14">
    <source>
        <dbReference type="PROSITE" id="PS50109"/>
    </source>
</evidence>
<keyword evidence="13" id="KW-1133">Transmembrane helix</keyword>
<evidence type="ECO:0000313" key="16">
    <source>
        <dbReference type="Proteomes" id="UP000178606"/>
    </source>
</evidence>
<keyword evidence="10 13" id="KW-0472">Membrane</keyword>
<organism evidence="15 16">
    <name type="scientific">Handelsmanbacteria sp. (strain RIFCSPLOWO2_12_FULL_64_10)</name>
    <dbReference type="NCBI Taxonomy" id="1817868"/>
    <lineage>
        <taxon>Bacteria</taxon>
        <taxon>Candidatus Handelsmaniibacteriota</taxon>
    </lineage>
</organism>
<dbReference type="CDD" id="cd16922">
    <property type="entry name" value="HATPase_EvgS-ArcB-TorS-like"/>
    <property type="match status" value="1"/>
</dbReference>
<dbReference type="PRINTS" id="PR00344">
    <property type="entry name" value="BCTRLSENSOR"/>
</dbReference>
<dbReference type="SMART" id="SM00387">
    <property type="entry name" value="HATPase_c"/>
    <property type="match status" value="1"/>
</dbReference>
<dbReference type="GO" id="GO:0005524">
    <property type="term" value="F:ATP binding"/>
    <property type="evidence" value="ECO:0007669"/>
    <property type="project" value="UniProtKB-KW"/>
</dbReference>
<evidence type="ECO:0000256" key="13">
    <source>
        <dbReference type="SAM" id="Phobius"/>
    </source>
</evidence>
<keyword evidence="9" id="KW-0902">Two-component regulatory system</keyword>
<keyword evidence="6" id="KW-0547">Nucleotide-binding</keyword>
<evidence type="ECO:0000256" key="4">
    <source>
        <dbReference type="ARBA" id="ARBA00022553"/>
    </source>
</evidence>
<dbReference type="SUPFAM" id="SSF47384">
    <property type="entry name" value="Homodimeric domain of signal transducing histidine kinase"/>
    <property type="match status" value="1"/>
</dbReference>
<dbReference type="GO" id="GO:0000155">
    <property type="term" value="F:phosphorelay sensor kinase activity"/>
    <property type="evidence" value="ECO:0007669"/>
    <property type="project" value="InterPro"/>
</dbReference>
<dbReference type="FunFam" id="1.10.287.130:FF:000038">
    <property type="entry name" value="Sensory transduction histidine kinase"/>
    <property type="match status" value="1"/>
</dbReference>
<dbReference type="SUPFAM" id="SSF55874">
    <property type="entry name" value="ATPase domain of HSP90 chaperone/DNA topoisomerase II/histidine kinase"/>
    <property type="match status" value="1"/>
</dbReference>
<dbReference type="InterPro" id="IPR011123">
    <property type="entry name" value="Y_Y_Y"/>
</dbReference>
<accession>A0A1F6CD02</accession>
<evidence type="ECO:0000256" key="7">
    <source>
        <dbReference type="ARBA" id="ARBA00022777"/>
    </source>
</evidence>
<keyword evidence="11" id="KW-0131">Cell cycle</keyword>
<evidence type="ECO:0000256" key="10">
    <source>
        <dbReference type="ARBA" id="ARBA00023136"/>
    </source>
</evidence>
<dbReference type="InterPro" id="IPR003594">
    <property type="entry name" value="HATPase_dom"/>
</dbReference>
<dbReference type="FunFam" id="3.30.565.10:FF:000010">
    <property type="entry name" value="Sensor histidine kinase RcsC"/>
    <property type="match status" value="1"/>
</dbReference>
<keyword evidence="13" id="KW-0812">Transmembrane</keyword>
<dbReference type="GO" id="GO:0016020">
    <property type="term" value="C:membrane"/>
    <property type="evidence" value="ECO:0007669"/>
    <property type="project" value="UniProtKB-SubCell"/>
</dbReference>
<evidence type="ECO:0000313" key="15">
    <source>
        <dbReference type="EMBL" id="OGG46881.1"/>
    </source>
</evidence>
<keyword evidence="5" id="KW-0808">Transferase</keyword>
<dbReference type="InterPro" id="IPR036890">
    <property type="entry name" value="HATPase_C_sf"/>
</dbReference>
<evidence type="ECO:0000256" key="8">
    <source>
        <dbReference type="ARBA" id="ARBA00022840"/>
    </source>
</evidence>
<keyword evidence="4" id="KW-0597">Phosphoprotein</keyword>
<dbReference type="Pfam" id="PF00512">
    <property type="entry name" value="HisKA"/>
    <property type="match status" value="1"/>
</dbReference>
<dbReference type="PANTHER" id="PTHR43547">
    <property type="entry name" value="TWO-COMPONENT HISTIDINE KINASE"/>
    <property type="match status" value="1"/>
</dbReference>
<evidence type="ECO:0000256" key="12">
    <source>
        <dbReference type="SAM" id="Coils"/>
    </source>
</evidence>
<feature type="domain" description="Histidine kinase" evidence="14">
    <location>
        <begin position="883"/>
        <end position="1102"/>
    </location>
</feature>
<dbReference type="InterPro" id="IPR003661">
    <property type="entry name" value="HisK_dim/P_dom"/>
</dbReference>
<keyword evidence="8" id="KW-0067">ATP-binding</keyword>
<dbReference type="EC" id="2.7.13.3" evidence="3"/>
<comment type="catalytic activity">
    <reaction evidence="1">
        <text>ATP + protein L-histidine = ADP + protein N-phospho-L-histidine.</text>
        <dbReference type="EC" id="2.7.13.3"/>
    </reaction>
</comment>
<keyword evidence="12" id="KW-0175">Coiled coil</keyword>
<dbReference type="InterPro" id="IPR005467">
    <property type="entry name" value="His_kinase_dom"/>
</dbReference>
<dbReference type="InterPro" id="IPR013783">
    <property type="entry name" value="Ig-like_fold"/>
</dbReference>
<comment type="subcellular location">
    <subcellularLocation>
        <location evidence="2">Membrane</location>
    </subcellularLocation>
</comment>
<dbReference type="Gene3D" id="2.130.10.10">
    <property type="entry name" value="YVTN repeat-like/Quinoprotein amine dehydrogenase"/>
    <property type="match status" value="9"/>
</dbReference>